<dbReference type="SUPFAM" id="SSF110836">
    <property type="entry name" value="Hypothetical protein SAV1430"/>
    <property type="match status" value="1"/>
</dbReference>
<sequence>MPGPNGPEECGFQLNLAIQTPFNPSGFRYKHHSRPRLCRTMLKDHNLTAQRSLHQLAPKKPLLPPAIWHNAVRGMFIQTQDTPNPNSLKFIPGKQVLESRTMEFSTPAAAFCSPLARYH</sequence>
<feature type="domain" description="Scaffold protein Nfu/NifU N-terminal" evidence="1">
    <location>
        <begin position="77"/>
        <end position="119"/>
    </location>
</feature>
<dbReference type="InterPro" id="IPR036498">
    <property type="entry name" value="Nfu/NifU_N_sf"/>
</dbReference>
<keyword evidence="3" id="KW-1185">Reference proteome</keyword>
<dbReference type="OrthoDB" id="565552at2759"/>
<dbReference type="STRING" id="372326.A0A1V4KR04"/>
<gene>
    <name evidence="2" type="primary">NFU1</name>
    <name evidence="2" type="ORF">AV530_001514</name>
</gene>
<dbReference type="Pfam" id="PF08712">
    <property type="entry name" value="Nfu_N"/>
    <property type="match status" value="1"/>
</dbReference>
<protein>
    <submittedName>
        <fullName evidence="2">NFU1 iron-sulfur cluster scaffold-like protein, mitochondrial</fullName>
    </submittedName>
</protein>
<dbReference type="Gene3D" id="3.30.1370.70">
    <property type="entry name" value="Scaffold protein Nfu/NifU, N-terminal domain"/>
    <property type="match status" value="1"/>
</dbReference>
<dbReference type="SMART" id="SM00932">
    <property type="entry name" value="Nfu_N"/>
    <property type="match status" value="1"/>
</dbReference>
<name>A0A1V4KR04_PATFA</name>
<evidence type="ECO:0000313" key="3">
    <source>
        <dbReference type="Proteomes" id="UP000190648"/>
    </source>
</evidence>
<comment type="caution">
    <text evidence="2">The sequence shown here is derived from an EMBL/GenBank/DDBJ whole genome shotgun (WGS) entry which is preliminary data.</text>
</comment>
<accession>A0A1V4KR04</accession>
<dbReference type="InterPro" id="IPR014824">
    <property type="entry name" value="Nfu/NifU_N"/>
</dbReference>
<evidence type="ECO:0000313" key="2">
    <source>
        <dbReference type="EMBL" id="OPJ86878.1"/>
    </source>
</evidence>
<dbReference type="AlphaFoldDB" id="A0A1V4KR04"/>
<dbReference type="Proteomes" id="UP000190648">
    <property type="component" value="Unassembled WGS sequence"/>
</dbReference>
<evidence type="ECO:0000259" key="1">
    <source>
        <dbReference type="SMART" id="SM00932"/>
    </source>
</evidence>
<dbReference type="EMBL" id="LSYS01002146">
    <property type="protein sequence ID" value="OPJ86878.1"/>
    <property type="molecule type" value="Genomic_DNA"/>
</dbReference>
<reference evidence="2 3" key="1">
    <citation type="submission" date="2016-02" db="EMBL/GenBank/DDBJ databases">
        <title>Band-tailed pigeon sequencing and assembly.</title>
        <authorList>
            <person name="Soares A.E."/>
            <person name="Novak B.J."/>
            <person name="Rice E.S."/>
            <person name="O'Connell B."/>
            <person name="Chang D."/>
            <person name="Weber S."/>
            <person name="Shapiro B."/>
        </authorList>
    </citation>
    <scope>NUCLEOTIDE SEQUENCE [LARGE SCALE GENOMIC DNA]</scope>
    <source>
        <strain evidence="2">BTP2013</strain>
        <tissue evidence="2">Blood</tissue>
    </source>
</reference>
<organism evidence="2 3">
    <name type="scientific">Patagioenas fasciata monilis</name>
    <dbReference type="NCBI Taxonomy" id="372326"/>
    <lineage>
        <taxon>Eukaryota</taxon>
        <taxon>Metazoa</taxon>
        <taxon>Chordata</taxon>
        <taxon>Craniata</taxon>
        <taxon>Vertebrata</taxon>
        <taxon>Euteleostomi</taxon>
        <taxon>Archelosauria</taxon>
        <taxon>Archosauria</taxon>
        <taxon>Dinosauria</taxon>
        <taxon>Saurischia</taxon>
        <taxon>Theropoda</taxon>
        <taxon>Coelurosauria</taxon>
        <taxon>Aves</taxon>
        <taxon>Neognathae</taxon>
        <taxon>Neoaves</taxon>
        <taxon>Columbimorphae</taxon>
        <taxon>Columbiformes</taxon>
        <taxon>Columbidae</taxon>
        <taxon>Patagioenas</taxon>
    </lineage>
</organism>
<proteinExistence type="predicted"/>